<dbReference type="PROSITE" id="PS50893">
    <property type="entry name" value="ABC_TRANSPORTER_2"/>
    <property type="match status" value="1"/>
</dbReference>
<name>A0A4R1G8X6_9BACT</name>
<dbReference type="SUPFAM" id="SSF52540">
    <property type="entry name" value="P-loop containing nucleoside triphosphate hydrolases"/>
    <property type="match status" value="1"/>
</dbReference>
<comment type="caution">
    <text evidence="5">The sequence shown here is derived from an EMBL/GenBank/DDBJ whole genome shotgun (WGS) entry which is preliminary data.</text>
</comment>
<dbReference type="InterPro" id="IPR017871">
    <property type="entry name" value="ABC_transporter-like_CS"/>
</dbReference>
<sequence length="258" mass="29334">MKDGITLKNLSIGYKTPLLEGLSLHMAEGEFWVIVGPNGVGKSTLVKTILGIVPPLSGRILIHGKDCTHGCEEKRFLSYVPQMEDYSHHFPATALDVVLSGFFPRLGRFERITEKEVERALYWMERFGIADVKEKPFNELSGGQQRKVLIARALVGNPHYIFLDEPTTGVDLKSSKRILEIIDTLHKEKGFGICMVTHELNFVWDYIEKVVLIGYREFFVGRKEEILNEELLSRIYQVDVKIAKTDFGPVFLIGDKHV</sequence>
<dbReference type="InterPro" id="IPR027417">
    <property type="entry name" value="P-loop_NTPase"/>
</dbReference>
<evidence type="ECO:0000256" key="2">
    <source>
        <dbReference type="ARBA" id="ARBA00022741"/>
    </source>
</evidence>
<evidence type="ECO:0000256" key="3">
    <source>
        <dbReference type="ARBA" id="ARBA00022840"/>
    </source>
</evidence>
<dbReference type="PANTHER" id="PTHR42734">
    <property type="entry name" value="METAL TRANSPORT SYSTEM ATP-BINDING PROTEIN TM_0124-RELATED"/>
    <property type="match status" value="1"/>
</dbReference>
<dbReference type="FunFam" id="3.40.50.300:FF:000134">
    <property type="entry name" value="Iron-enterobactin ABC transporter ATP-binding protein"/>
    <property type="match status" value="1"/>
</dbReference>
<dbReference type="AlphaFoldDB" id="A0A4R1G8X6"/>
<keyword evidence="3 5" id="KW-0067">ATP-binding</keyword>
<dbReference type="PROSITE" id="PS00211">
    <property type="entry name" value="ABC_TRANSPORTER_1"/>
    <property type="match status" value="1"/>
</dbReference>
<keyword evidence="1" id="KW-0813">Transport</keyword>
<feature type="domain" description="ABC transporter" evidence="4">
    <location>
        <begin position="1"/>
        <end position="240"/>
    </location>
</feature>
<keyword evidence="6" id="KW-1185">Reference proteome</keyword>
<dbReference type="Pfam" id="PF00005">
    <property type="entry name" value="ABC_tran"/>
    <property type="match status" value="1"/>
</dbReference>
<reference evidence="5 6" key="1">
    <citation type="submission" date="2019-03" db="EMBL/GenBank/DDBJ databases">
        <title>Genomic Encyclopedia of Archaeal and Bacterial Type Strains, Phase II (KMG-II): from individual species to whole genera.</title>
        <authorList>
            <person name="Goeker M."/>
        </authorList>
    </citation>
    <scope>NUCLEOTIDE SEQUENCE [LARGE SCALE GENOMIC DNA]</scope>
    <source>
        <strain evidence="5 6">DSM 24425</strain>
    </source>
</reference>
<evidence type="ECO:0000256" key="1">
    <source>
        <dbReference type="ARBA" id="ARBA00022448"/>
    </source>
</evidence>
<evidence type="ECO:0000313" key="5">
    <source>
        <dbReference type="EMBL" id="TCK04587.1"/>
    </source>
</evidence>
<proteinExistence type="predicted"/>
<organism evidence="5 6">
    <name type="scientific">Phorcysia thermohydrogeniphila</name>
    <dbReference type="NCBI Taxonomy" id="936138"/>
    <lineage>
        <taxon>Bacteria</taxon>
        <taxon>Pseudomonadati</taxon>
        <taxon>Aquificota</taxon>
        <taxon>Aquificia</taxon>
        <taxon>Desulfurobacteriales</taxon>
        <taxon>Desulfurobacteriaceae</taxon>
        <taxon>Phorcysia</taxon>
    </lineage>
</organism>
<dbReference type="GO" id="GO:0016887">
    <property type="term" value="F:ATP hydrolysis activity"/>
    <property type="evidence" value="ECO:0007669"/>
    <property type="project" value="InterPro"/>
</dbReference>
<dbReference type="GO" id="GO:0005524">
    <property type="term" value="F:ATP binding"/>
    <property type="evidence" value="ECO:0007669"/>
    <property type="project" value="UniProtKB-KW"/>
</dbReference>
<dbReference type="Proteomes" id="UP000295777">
    <property type="component" value="Unassembled WGS sequence"/>
</dbReference>
<dbReference type="InterPro" id="IPR003593">
    <property type="entry name" value="AAA+_ATPase"/>
</dbReference>
<keyword evidence="2" id="KW-0547">Nucleotide-binding</keyword>
<dbReference type="SMART" id="SM00382">
    <property type="entry name" value="AAA"/>
    <property type="match status" value="1"/>
</dbReference>
<accession>A0A4R1G8X6</accession>
<dbReference type="OrthoDB" id="9806726at2"/>
<dbReference type="InterPro" id="IPR003439">
    <property type="entry name" value="ABC_transporter-like_ATP-bd"/>
</dbReference>
<evidence type="ECO:0000313" key="6">
    <source>
        <dbReference type="Proteomes" id="UP000295777"/>
    </source>
</evidence>
<dbReference type="EMBL" id="SMFV01000003">
    <property type="protein sequence ID" value="TCK04587.1"/>
    <property type="molecule type" value="Genomic_DNA"/>
</dbReference>
<dbReference type="RefSeq" id="WP_132526445.1">
    <property type="nucleotide sequence ID" value="NZ_SMFV01000003.1"/>
</dbReference>
<dbReference type="InterPro" id="IPR050153">
    <property type="entry name" value="Metal_Ion_Import_ABC"/>
</dbReference>
<dbReference type="Gene3D" id="3.40.50.300">
    <property type="entry name" value="P-loop containing nucleotide triphosphate hydrolases"/>
    <property type="match status" value="1"/>
</dbReference>
<evidence type="ECO:0000259" key="4">
    <source>
        <dbReference type="PROSITE" id="PS50893"/>
    </source>
</evidence>
<gene>
    <name evidence="5" type="ORF">CLV27_1020</name>
</gene>
<protein>
    <submittedName>
        <fullName evidence="5">Zinc transport system ATP-binding protein/manganese/zinc/iron transport system ATP-binding protein</fullName>
    </submittedName>
</protein>